<keyword evidence="4 7" id="KW-0812">Transmembrane</keyword>
<protein>
    <submittedName>
        <fullName evidence="9">Carbohydrate ABC transporter permease</fullName>
    </submittedName>
</protein>
<dbReference type="InterPro" id="IPR000515">
    <property type="entry name" value="MetI-like"/>
</dbReference>
<organism evidence="9 10">
    <name type="scientific">Plastorhodobacter daqingensis</name>
    <dbReference type="NCBI Taxonomy" id="1387281"/>
    <lineage>
        <taxon>Bacteria</taxon>
        <taxon>Pseudomonadati</taxon>
        <taxon>Pseudomonadota</taxon>
        <taxon>Alphaproteobacteria</taxon>
        <taxon>Rhodobacterales</taxon>
        <taxon>Paracoccaceae</taxon>
        <taxon>Plastorhodobacter</taxon>
    </lineage>
</organism>
<evidence type="ECO:0000256" key="6">
    <source>
        <dbReference type="ARBA" id="ARBA00023136"/>
    </source>
</evidence>
<keyword evidence="5 7" id="KW-1133">Transmembrane helix</keyword>
<keyword evidence="3" id="KW-1003">Cell membrane</keyword>
<keyword evidence="6 7" id="KW-0472">Membrane</keyword>
<dbReference type="PANTHER" id="PTHR43005:SF1">
    <property type="entry name" value="SPERMIDINE_PUTRESCINE TRANSPORT SYSTEM PERMEASE PROTEIN"/>
    <property type="match status" value="1"/>
</dbReference>
<evidence type="ECO:0000256" key="5">
    <source>
        <dbReference type="ARBA" id="ARBA00022989"/>
    </source>
</evidence>
<evidence type="ECO:0000256" key="4">
    <source>
        <dbReference type="ARBA" id="ARBA00022692"/>
    </source>
</evidence>
<comment type="subcellular location">
    <subcellularLocation>
        <location evidence="1 7">Cell membrane</location>
        <topology evidence="1 7">Multi-pass membrane protein</topology>
    </subcellularLocation>
</comment>
<dbReference type="RefSeq" id="WP_377406690.1">
    <property type="nucleotide sequence ID" value="NZ_JBHTFQ010000014.1"/>
</dbReference>
<dbReference type="PANTHER" id="PTHR43005">
    <property type="entry name" value="BLR7065 PROTEIN"/>
    <property type="match status" value="1"/>
</dbReference>
<keyword evidence="10" id="KW-1185">Reference proteome</keyword>
<evidence type="ECO:0000313" key="9">
    <source>
        <dbReference type="EMBL" id="MFC7706143.1"/>
    </source>
</evidence>
<proteinExistence type="inferred from homology"/>
<sequence>MGQAQTGAGRGRAADRRWLWLSLGPVAAFFVLLSGFPVLNLLGLSLFDVKWSEGAAQFHYLGLDNYRRLFTQETVYWAGVRNTVIFAVTVVVCQMVLGFAMALAVNRAGAAGRTVLTGIFLLPIVIPPIVIGTMWRLILGREFGLANAVLSALGLPAVDWLGNPDVALAAVMFVDVWHWTPFVFLLMLAGLESLDGEVLEAARMDVRGFWQEVRHIILPLMMPTIAITALFRIILSFKVFDEVYLLTSGGPGTSTEVINFSIYRTFFRQDQVGYGSAMSVVTLFAVALLVILARGLLARRRRDAA</sequence>
<dbReference type="Gene3D" id="1.10.3720.10">
    <property type="entry name" value="MetI-like"/>
    <property type="match status" value="1"/>
</dbReference>
<reference evidence="10" key="1">
    <citation type="journal article" date="2019" name="Int. J. Syst. Evol. Microbiol.">
        <title>The Global Catalogue of Microorganisms (GCM) 10K type strain sequencing project: providing services to taxonomists for standard genome sequencing and annotation.</title>
        <authorList>
            <consortium name="The Broad Institute Genomics Platform"/>
            <consortium name="The Broad Institute Genome Sequencing Center for Infectious Disease"/>
            <person name="Wu L."/>
            <person name="Ma J."/>
        </authorList>
    </citation>
    <scope>NUCLEOTIDE SEQUENCE [LARGE SCALE GENOMIC DNA]</scope>
    <source>
        <strain evidence="10">CGMCC 1.12750</strain>
    </source>
</reference>
<dbReference type="PROSITE" id="PS50928">
    <property type="entry name" value="ABC_TM1"/>
    <property type="match status" value="1"/>
</dbReference>
<name>A0ABW2UT30_9RHOB</name>
<comment type="similarity">
    <text evidence="7">Belongs to the binding-protein-dependent transport system permease family.</text>
</comment>
<evidence type="ECO:0000256" key="3">
    <source>
        <dbReference type="ARBA" id="ARBA00022475"/>
    </source>
</evidence>
<dbReference type="SUPFAM" id="SSF161098">
    <property type="entry name" value="MetI-like"/>
    <property type="match status" value="1"/>
</dbReference>
<evidence type="ECO:0000256" key="1">
    <source>
        <dbReference type="ARBA" id="ARBA00004651"/>
    </source>
</evidence>
<evidence type="ECO:0000259" key="8">
    <source>
        <dbReference type="PROSITE" id="PS50928"/>
    </source>
</evidence>
<feature type="transmembrane region" description="Helical" evidence="7">
    <location>
        <begin position="274"/>
        <end position="297"/>
    </location>
</feature>
<feature type="transmembrane region" description="Helical" evidence="7">
    <location>
        <begin position="115"/>
        <end position="138"/>
    </location>
</feature>
<dbReference type="Pfam" id="PF00528">
    <property type="entry name" value="BPD_transp_1"/>
    <property type="match status" value="1"/>
</dbReference>
<accession>A0ABW2UT30</accession>
<evidence type="ECO:0000256" key="2">
    <source>
        <dbReference type="ARBA" id="ARBA00022448"/>
    </source>
</evidence>
<feature type="transmembrane region" description="Helical" evidence="7">
    <location>
        <begin position="84"/>
        <end position="103"/>
    </location>
</feature>
<feature type="transmembrane region" description="Helical" evidence="7">
    <location>
        <begin position="176"/>
        <end position="194"/>
    </location>
</feature>
<evidence type="ECO:0000313" key="10">
    <source>
        <dbReference type="Proteomes" id="UP001596516"/>
    </source>
</evidence>
<comment type="caution">
    <text evidence="9">The sequence shown here is derived from an EMBL/GenBank/DDBJ whole genome shotgun (WGS) entry which is preliminary data.</text>
</comment>
<evidence type="ECO:0000256" key="7">
    <source>
        <dbReference type="RuleBase" id="RU363032"/>
    </source>
</evidence>
<feature type="domain" description="ABC transmembrane type-1" evidence="8">
    <location>
        <begin position="80"/>
        <end position="293"/>
    </location>
</feature>
<dbReference type="InterPro" id="IPR035906">
    <property type="entry name" value="MetI-like_sf"/>
</dbReference>
<keyword evidence="2 7" id="KW-0813">Transport</keyword>
<gene>
    <name evidence="9" type="ORF">ACFQXB_18335</name>
</gene>
<dbReference type="EMBL" id="JBHTFQ010000014">
    <property type="protein sequence ID" value="MFC7706143.1"/>
    <property type="molecule type" value="Genomic_DNA"/>
</dbReference>
<dbReference type="Proteomes" id="UP001596516">
    <property type="component" value="Unassembled WGS sequence"/>
</dbReference>
<dbReference type="CDD" id="cd06261">
    <property type="entry name" value="TM_PBP2"/>
    <property type="match status" value="1"/>
</dbReference>
<feature type="transmembrane region" description="Helical" evidence="7">
    <location>
        <begin position="215"/>
        <end position="235"/>
    </location>
</feature>
<feature type="transmembrane region" description="Helical" evidence="7">
    <location>
        <begin position="18"/>
        <end position="39"/>
    </location>
</feature>